<dbReference type="FunFam" id="3.40.50.720:FF:000349">
    <property type="entry name" value="Uncharacterized protein At1g32220, chloroplastic"/>
    <property type="match status" value="1"/>
</dbReference>
<gene>
    <name evidence="3" type="primary">LOC110791561</name>
</gene>
<dbReference type="PANTHER" id="PTHR12126">
    <property type="entry name" value="NADH-UBIQUINONE OXIDOREDUCTASE 39 KDA SUBUNIT-RELATED"/>
    <property type="match status" value="1"/>
</dbReference>
<dbReference type="InterPro" id="IPR036291">
    <property type="entry name" value="NAD(P)-bd_dom_sf"/>
</dbReference>
<dbReference type="Proteomes" id="UP000813463">
    <property type="component" value="Chromosome 6"/>
</dbReference>
<reference evidence="2" key="1">
    <citation type="journal article" date="2021" name="Nat. Commun.">
        <title>Genomic analyses provide insights into spinach domestication and the genetic basis of agronomic traits.</title>
        <authorList>
            <person name="Cai X."/>
            <person name="Sun X."/>
            <person name="Xu C."/>
            <person name="Sun H."/>
            <person name="Wang X."/>
            <person name="Ge C."/>
            <person name="Zhang Z."/>
            <person name="Wang Q."/>
            <person name="Fei Z."/>
            <person name="Jiao C."/>
            <person name="Wang Q."/>
        </authorList>
    </citation>
    <scope>NUCLEOTIDE SEQUENCE [LARGE SCALE GENOMIC DNA]</scope>
    <source>
        <strain evidence="2">cv. Varoflay</strain>
    </source>
</reference>
<evidence type="ECO:0000313" key="2">
    <source>
        <dbReference type="Proteomes" id="UP000813463"/>
    </source>
</evidence>
<name>A0A9R0IMC1_SPIOL</name>
<dbReference type="AlphaFoldDB" id="A0A9R0IMC1"/>
<protein>
    <submittedName>
        <fullName evidence="3">Uncharacterized protein At1g32220, chloroplastic</fullName>
    </submittedName>
</protein>
<evidence type="ECO:0000313" key="3">
    <source>
        <dbReference type="RefSeq" id="XP_021852006.1"/>
    </source>
</evidence>
<reference evidence="3" key="2">
    <citation type="submission" date="2025-08" db="UniProtKB">
        <authorList>
            <consortium name="RefSeq"/>
        </authorList>
    </citation>
    <scope>IDENTIFICATION</scope>
    <source>
        <tissue evidence="3">Leaf</tissue>
    </source>
</reference>
<dbReference type="PANTHER" id="PTHR12126:SF5">
    <property type="entry name" value="OS04G0403500 PROTEIN"/>
    <property type="match status" value="1"/>
</dbReference>
<dbReference type="GO" id="GO:0044877">
    <property type="term" value="F:protein-containing complex binding"/>
    <property type="evidence" value="ECO:0000318"/>
    <property type="project" value="GO_Central"/>
</dbReference>
<dbReference type="SUPFAM" id="SSF51735">
    <property type="entry name" value="NAD(P)-binding Rossmann-fold domains"/>
    <property type="match status" value="1"/>
</dbReference>
<dbReference type="OrthoDB" id="276721at2759"/>
<dbReference type="GeneID" id="110791561"/>
<organism evidence="2 3">
    <name type="scientific">Spinacia oleracea</name>
    <name type="common">Spinach</name>
    <dbReference type="NCBI Taxonomy" id="3562"/>
    <lineage>
        <taxon>Eukaryota</taxon>
        <taxon>Viridiplantae</taxon>
        <taxon>Streptophyta</taxon>
        <taxon>Embryophyta</taxon>
        <taxon>Tracheophyta</taxon>
        <taxon>Spermatophyta</taxon>
        <taxon>Magnoliopsida</taxon>
        <taxon>eudicotyledons</taxon>
        <taxon>Gunneridae</taxon>
        <taxon>Pentapetalae</taxon>
        <taxon>Caryophyllales</taxon>
        <taxon>Chenopodiaceae</taxon>
        <taxon>Chenopodioideae</taxon>
        <taxon>Anserineae</taxon>
        <taxon>Spinacia</taxon>
    </lineage>
</organism>
<dbReference type="Pfam" id="PF13460">
    <property type="entry name" value="NAD_binding_10"/>
    <property type="match status" value="1"/>
</dbReference>
<evidence type="ECO:0000259" key="1">
    <source>
        <dbReference type="Pfam" id="PF13460"/>
    </source>
</evidence>
<dbReference type="KEGG" id="soe:110791561"/>
<dbReference type="Gene3D" id="3.40.50.720">
    <property type="entry name" value="NAD(P)-binding Rossmann-like Domain"/>
    <property type="match status" value="1"/>
</dbReference>
<sequence length="308" mass="33581">MSMSSVVPSSSPTISLSSSSITRKPLFLSPPFIRPFAPLQHRFKSRHVKCSYSRTNGEESSRSTTIDVIADVRSEKLVVLGGSGFVGSAICKAAVSKGIEVVSLSRSGRPRISESWVDQVSWLPGDVFYANWDEILIGATAVASAVGGFGNEEQLKRINSEANIAAVTAAKEYGVPKFILISVHDYNLPPFLRESTYFTAKRKAESEVLSRYPSSGVILRPTFVYGKRRVDGFEIPLDLVGEPWEKILSATENFTRPLNFLPASDLLFAAPVNVDDLALAVISAVTDDDMFGIFTIDQIKQAAKNVKV</sequence>
<dbReference type="GO" id="GO:0006744">
    <property type="term" value="P:ubiquinone biosynthetic process"/>
    <property type="evidence" value="ECO:0000318"/>
    <property type="project" value="GO_Central"/>
</dbReference>
<keyword evidence="2" id="KW-1185">Reference proteome</keyword>
<dbReference type="GO" id="GO:0005739">
    <property type="term" value="C:mitochondrion"/>
    <property type="evidence" value="ECO:0000318"/>
    <property type="project" value="GO_Central"/>
</dbReference>
<feature type="domain" description="NAD(P)-binding" evidence="1">
    <location>
        <begin position="81"/>
        <end position="223"/>
    </location>
</feature>
<accession>A0A9R0IMC1</accession>
<dbReference type="RefSeq" id="XP_021852006.1">
    <property type="nucleotide sequence ID" value="XM_021996314.2"/>
</dbReference>
<dbReference type="InterPro" id="IPR016040">
    <property type="entry name" value="NAD(P)-bd_dom"/>
</dbReference>
<proteinExistence type="predicted"/>
<dbReference type="InterPro" id="IPR051207">
    <property type="entry name" value="ComplexI_NDUFA9_subunit"/>
</dbReference>